<gene>
    <name evidence="2" type="ORF">BBK82_44820</name>
</gene>
<dbReference type="KEGG" id="led:BBK82_44820"/>
<evidence type="ECO:0000259" key="1">
    <source>
        <dbReference type="Pfam" id="PF18029"/>
    </source>
</evidence>
<keyword evidence="3" id="KW-1185">Reference proteome</keyword>
<dbReference type="OrthoDB" id="3212826at2"/>
<reference evidence="2 3" key="1">
    <citation type="submission" date="2016-07" db="EMBL/GenBank/DDBJ databases">
        <title>Complete genome sequence of the Lentzea guizhouensis DHS C013.</title>
        <authorList>
            <person name="Cao C."/>
        </authorList>
    </citation>
    <scope>NUCLEOTIDE SEQUENCE [LARGE SCALE GENOMIC DNA]</scope>
    <source>
        <strain evidence="2 3">DHS C013</strain>
    </source>
</reference>
<dbReference type="Gene3D" id="3.10.180.10">
    <property type="entry name" value="2,3-Dihydroxybiphenyl 1,2-Dioxygenase, domain 1"/>
    <property type="match status" value="1"/>
</dbReference>
<organism evidence="2 3">
    <name type="scientific">Lentzea guizhouensis</name>
    <dbReference type="NCBI Taxonomy" id="1586287"/>
    <lineage>
        <taxon>Bacteria</taxon>
        <taxon>Bacillati</taxon>
        <taxon>Actinomycetota</taxon>
        <taxon>Actinomycetes</taxon>
        <taxon>Pseudonocardiales</taxon>
        <taxon>Pseudonocardiaceae</taxon>
        <taxon>Lentzea</taxon>
    </lineage>
</organism>
<feature type="domain" description="Glyoxalase-like" evidence="1">
    <location>
        <begin position="13"/>
        <end position="74"/>
    </location>
</feature>
<dbReference type="InterPro" id="IPR029068">
    <property type="entry name" value="Glyas_Bleomycin-R_OHBP_Dase"/>
</dbReference>
<evidence type="ECO:0000313" key="3">
    <source>
        <dbReference type="Proteomes" id="UP000093053"/>
    </source>
</evidence>
<evidence type="ECO:0000313" key="2">
    <source>
        <dbReference type="EMBL" id="ANZ43555.1"/>
    </source>
</evidence>
<dbReference type="EMBL" id="CP016793">
    <property type="protein sequence ID" value="ANZ43555.1"/>
    <property type="molecule type" value="Genomic_DNA"/>
</dbReference>
<protein>
    <recommendedName>
        <fullName evidence="1">Glyoxalase-like domain-containing protein</fullName>
    </recommendedName>
</protein>
<accession>A0A1B2I0S4</accession>
<dbReference type="InterPro" id="IPR041581">
    <property type="entry name" value="Glyoxalase_6"/>
</dbReference>
<dbReference type="SUPFAM" id="SSF54593">
    <property type="entry name" value="Glyoxalase/Bleomycin resistance protein/Dihydroxybiphenyl dioxygenase"/>
    <property type="match status" value="1"/>
</dbReference>
<dbReference type="Proteomes" id="UP000093053">
    <property type="component" value="Chromosome"/>
</dbReference>
<proteinExistence type="predicted"/>
<name>A0A1B2I0S4_9PSEU</name>
<dbReference type="STRING" id="1586287.BBK82_44820"/>
<dbReference type="AlphaFoldDB" id="A0A1B2I0S4"/>
<sequence>MAGEEQFTALDGAVPGLTVDVQAVDDAPRYHVDIETDDVAAEVARLTALGAEPVSRWLECHTLRAPGGHLLCVVPVHSDHETFARSARTWP</sequence>
<dbReference type="Pfam" id="PF18029">
    <property type="entry name" value="Glyoxalase_6"/>
    <property type="match status" value="1"/>
</dbReference>